<keyword evidence="6" id="KW-1185">Reference proteome</keyword>
<dbReference type="InterPro" id="IPR015854">
    <property type="entry name" value="ABC_transpr_LolD-like"/>
</dbReference>
<dbReference type="InterPro" id="IPR027417">
    <property type="entry name" value="P-loop_NTPase"/>
</dbReference>
<dbReference type="InterPro" id="IPR003439">
    <property type="entry name" value="ABC_transporter-like_ATP-bd"/>
</dbReference>
<proteinExistence type="predicted"/>
<dbReference type="PANTHER" id="PTHR24220:SF86">
    <property type="entry name" value="ABC TRANSPORTER ABCH.1"/>
    <property type="match status" value="1"/>
</dbReference>
<dbReference type="SUPFAM" id="SSF52540">
    <property type="entry name" value="P-loop containing nucleoside triphosphate hydrolases"/>
    <property type="match status" value="1"/>
</dbReference>
<dbReference type="InterPro" id="IPR017871">
    <property type="entry name" value="ABC_transporter-like_CS"/>
</dbReference>
<comment type="caution">
    <text evidence="5">The sequence shown here is derived from an EMBL/GenBank/DDBJ whole genome shotgun (WGS) entry which is preliminary data.</text>
</comment>
<dbReference type="GO" id="GO:0005524">
    <property type="term" value="F:ATP binding"/>
    <property type="evidence" value="ECO:0007669"/>
    <property type="project" value="UniProtKB-KW"/>
</dbReference>
<reference evidence="6" key="1">
    <citation type="journal article" date="2019" name="Int. J. Syst. Evol. Microbiol.">
        <title>The Global Catalogue of Microorganisms (GCM) 10K type strain sequencing project: providing services to taxonomists for standard genome sequencing and annotation.</title>
        <authorList>
            <consortium name="The Broad Institute Genomics Platform"/>
            <consortium name="The Broad Institute Genome Sequencing Center for Infectious Disease"/>
            <person name="Wu L."/>
            <person name="Ma J."/>
        </authorList>
    </citation>
    <scope>NUCLEOTIDE SEQUENCE [LARGE SCALE GENOMIC DNA]</scope>
    <source>
        <strain evidence="6">CGMCC 4.1648</strain>
    </source>
</reference>
<dbReference type="PROSITE" id="PS50893">
    <property type="entry name" value="ABC_TRANSPORTER_2"/>
    <property type="match status" value="1"/>
</dbReference>
<evidence type="ECO:0000259" key="4">
    <source>
        <dbReference type="PROSITE" id="PS50893"/>
    </source>
</evidence>
<dbReference type="EMBL" id="JBHSJD010000007">
    <property type="protein sequence ID" value="MFC5022882.1"/>
    <property type="molecule type" value="Genomic_DNA"/>
</dbReference>
<keyword evidence="3 5" id="KW-0067">ATP-binding</keyword>
<gene>
    <name evidence="5" type="ORF">ACFPM3_12145</name>
</gene>
<evidence type="ECO:0000256" key="1">
    <source>
        <dbReference type="ARBA" id="ARBA00022448"/>
    </source>
</evidence>
<keyword evidence="2" id="KW-0547">Nucleotide-binding</keyword>
<name>A0ABV9XH45_9ACTN</name>
<keyword evidence="1" id="KW-0813">Transport</keyword>
<dbReference type="PROSITE" id="PS00211">
    <property type="entry name" value="ABC_TRANSPORTER_1"/>
    <property type="match status" value="1"/>
</dbReference>
<protein>
    <submittedName>
        <fullName evidence="5">ABC transporter ATP-binding protein</fullName>
    </submittedName>
</protein>
<dbReference type="Pfam" id="PF00005">
    <property type="entry name" value="ABC_tran"/>
    <property type="match status" value="1"/>
</dbReference>
<sequence>MSDEVLRAEGLRKSFGTVTAVAGVDVSVRAGEFLAIVGRSGSGKSTLLNLLAGLDSPDAGTITSMGEELPTGEDALAQWRRDHVGLVFQAFHLIPTLSAVENVAVPLYPLRMSAAERRARAERRLEQVGLGHRTGHRPGQLSGGEQQRVAIARALVGEPSLVLADEPTGNLDSTTGKEILDMFQRLRKETGFALVVVTHDDKVAAAADRQIRVQDGEVVG</sequence>
<dbReference type="Proteomes" id="UP001595829">
    <property type="component" value="Unassembled WGS sequence"/>
</dbReference>
<accession>A0ABV9XH45</accession>
<evidence type="ECO:0000256" key="2">
    <source>
        <dbReference type="ARBA" id="ARBA00022741"/>
    </source>
</evidence>
<dbReference type="CDD" id="cd03255">
    <property type="entry name" value="ABC_MJ0796_LolCDE_FtsE"/>
    <property type="match status" value="1"/>
</dbReference>
<evidence type="ECO:0000256" key="3">
    <source>
        <dbReference type="ARBA" id="ARBA00022840"/>
    </source>
</evidence>
<dbReference type="SMART" id="SM00382">
    <property type="entry name" value="AAA"/>
    <property type="match status" value="1"/>
</dbReference>
<dbReference type="PANTHER" id="PTHR24220">
    <property type="entry name" value="IMPORT ATP-BINDING PROTEIN"/>
    <property type="match status" value="1"/>
</dbReference>
<evidence type="ECO:0000313" key="6">
    <source>
        <dbReference type="Proteomes" id="UP001595829"/>
    </source>
</evidence>
<feature type="domain" description="ABC transporter" evidence="4">
    <location>
        <begin position="6"/>
        <end position="219"/>
    </location>
</feature>
<organism evidence="5 6">
    <name type="scientific">Streptomyces coeruleoprunus</name>
    <dbReference type="NCBI Taxonomy" id="285563"/>
    <lineage>
        <taxon>Bacteria</taxon>
        <taxon>Bacillati</taxon>
        <taxon>Actinomycetota</taxon>
        <taxon>Actinomycetes</taxon>
        <taxon>Kitasatosporales</taxon>
        <taxon>Streptomycetaceae</taxon>
        <taxon>Streptomyces</taxon>
    </lineage>
</organism>
<dbReference type="RefSeq" id="WP_345690446.1">
    <property type="nucleotide sequence ID" value="NZ_BAABIT010000001.1"/>
</dbReference>
<evidence type="ECO:0000313" key="5">
    <source>
        <dbReference type="EMBL" id="MFC5022882.1"/>
    </source>
</evidence>
<dbReference type="Gene3D" id="3.40.50.300">
    <property type="entry name" value="P-loop containing nucleotide triphosphate hydrolases"/>
    <property type="match status" value="1"/>
</dbReference>
<dbReference type="InterPro" id="IPR017911">
    <property type="entry name" value="MacB-like_ATP-bd"/>
</dbReference>
<dbReference type="InterPro" id="IPR003593">
    <property type="entry name" value="AAA+_ATPase"/>
</dbReference>